<keyword evidence="3" id="KW-1185">Reference proteome</keyword>
<keyword evidence="1" id="KW-0812">Transmembrane</keyword>
<feature type="transmembrane region" description="Helical" evidence="1">
    <location>
        <begin position="57"/>
        <end position="79"/>
    </location>
</feature>
<dbReference type="RefSeq" id="WP_221596969.1">
    <property type="nucleotide sequence ID" value="NZ_JAIGNQ010000001.1"/>
</dbReference>
<keyword evidence="1" id="KW-0472">Membrane</keyword>
<evidence type="ECO:0000256" key="1">
    <source>
        <dbReference type="SAM" id="Phobius"/>
    </source>
</evidence>
<comment type="caution">
    <text evidence="2">The sequence shown here is derived from an EMBL/GenBank/DDBJ whole genome shotgun (WGS) entry which is preliminary data.</text>
</comment>
<keyword evidence="1" id="KW-1133">Transmembrane helix</keyword>
<evidence type="ECO:0000313" key="2">
    <source>
        <dbReference type="EMBL" id="MBX7487500.1"/>
    </source>
</evidence>
<organism evidence="2 3">
    <name type="scientific">Qipengyuania pacifica</name>
    <dbReference type="NCBI Taxonomy" id="2860199"/>
    <lineage>
        <taxon>Bacteria</taxon>
        <taxon>Pseudomonadati</taxon>
        <taxon>Pseudomonadota</taxon>
        <taxon>Alphaproteobacteria</taxon>
        <taxon>Sphingomonadales</taxon>
        <taxon>Erythrobacteraceae</taxon>
        <taxon>Qipengyuania</taxon>
    </lineage>
</organism>
<evidence type="ECO:0008006" key="4">
    <source>
        <dbReference type="Google" id="ProtNLM"/>
    </source>
</evidence>
<feature type="transmembrane region" description="Helical" evidence="1">
    <location>
        <begin position="100"/>
        <end position="117"/>
    </location>
</feature>
<evidence type="ECO:0000313" key="3">
    <source>
        <dbReference type="Proteomes" id="UP000776651"/>
    </source>
</evidence>
<gene>
    <name evidence="2" type="ORF">K3177_03135</name>
</gene>
<dbReference type="Proteomes" id="UP000776651">
    <property type="component" value="Unassembled WGS sequence"/>
</dbReference>
<reference evidence="2 3" key="1">
    <citation type="submission" date="2021-08" db="EMBL/GenBank/DDBJ databases">
        <title>Comparative Genomics Analysis of the Genus Qipengyuania Reveals Extensive Genetic Diversity and Metabolic Versatility, Including the Description of Fifteen Novel Species.</title>
        <authorList>
            <person name="Liu Y."/>
        </authorList>
    </citation>
    <scope>NUCLEOTIDE SEQUENCE [LARGE SCALE GENOMIC DNA]</scope>
    <source>
        <strain evidence="2 3">GH25</strain>
    </source>
</reference>
<dbReference type="EMBL" id="JAIGNQ010000001">
    <property type="protein sequence ID" value="MBX7487500.1"/>
    <property type="molecule type" value="Genomic_DNA"/>
</dbReference>
<feature type="transmembrane region" description="Helical" evidence="1">
    <location>
        <begin position="129"/>
        <end position="147"/>
    </location>
</feature>
<feature type="transmembrane region" description="Helical" evidence="1">
    <location>
        <begin position="26"/>
        <end position="45"/>
    </location>
</feature>
<proteinExistence type="predicted"/>
<accession>A0ABS7JBV0</accession>
<protein>
    <recommendedName>
        <fullName evidence="4">DUF2178 domain-containing protein</fullName>
    </recommendedName>
</protein>
<sequence length="156" mass="17168">MSYKRIEEFCMADDYETAENFAQTRAIMAPFLGLLVLLMQQGIFFSWDWGSDSLVQIFVWLAFALIMLGLLLTGGGWFLPKRARTLANDEVTKANRQRGITVGFVAAMITGFLVWAVSPFEPLHAQRAANIIVSMGLGCAFVSYGVAEMVTNAGDA</sequence>
<name>A0ABS7JBV0_9SPHN</name>